<evidence type="ECO:0000256" key="1">
    <source>
        <dbReference type="SAM" id="MobiDB-lite"/>
    </source>
</evidence>
<organism evidence="3 4">
    <name type="scientific">Theileria annulata</name>
    <dbReference type="NCBI Taxonomy" id="5874"/>
    <lineage>
        <taxon>Eukaryota</taxon>
        <taxon>Sar</taxon>
        <taxon>Alveolata</taxon>
        <taxon>Apicomplexa</taxon>
        <taxon>Aconoidasida</taxon>
        <taxon>Piroplasmida</taxon>
        <taxon>Theileriidae</taxon>
        <taxon>Theileria</taxon>
    </lineage>
</organism>
<dbReference type="GeneID" id="3865157"/>
<dbReference type="RefSeq" id="XP_955500.1">
    <property type="nucleotide sequence ID" value="XM_950407.1"/>
</dbReference>
<dbReference type="AlphaFoldDB" id="Q4UAX7"/>
<keyword evidence="2" id="KW-1133">Transmembrane helix</keyword>
<feature type="region of interest" description="Disordered" evidence="1">
    <location>
        <begin position="707"/>
        <end position="730"/>
    </location>
</feature>
<dbReference type="VEuPathDB" id="PiroplasmaDB:TA18390"/>
<evidence type="ECO:0000313" key="4">
    <source>
        <dbReference type="Proteomes" id="UP000001950"/>
    </source>
</evidence>
<protein>
    <submittedName>
        <fullName evidence="3">Uncharacterized protein</fullName>
    </submittedName>
</protein>
<dbReference type="EMBL" id="CR940352">
    <property type="protein sequence ID" value="CAI76024.1"/>
    <property type="molecule type" value="Genomic_DNA"/>
</dbReference>
<dbReference type="Proteomes" id="UP000001950">
    <property type="component" value="Chromosome 3"/>
</dbReference>
<sequence>MAIGNMDSTNPKKGEPITGTVTIKIFKDATADTATLQGNAKITGPNQDKGPTLTIKYKDTNQEDKCITITLTSTDITKAADGTTVDYGHIFTEGFDTSKVHPEIISPTLMVIVGIAKAWSPQHNLGGSWGLWTQYEKPDWEGGGTVYAYLWHFFDLLMIDGKFRFKVDAGTGFPDPYDPDSGTARDIDTHKSEIQKGTGTNYVHLADEKYFTKFWHLLPSDMYILGNIMEQVYNHTQDDPSYHATGLTMYAKELESKAQTLQQTATSQSTTELANTRDYDIQGNTTPGGGLKEKAGQLRDKAQELYTQADQLETAATGPLADLRAPATALKTAAKSENGDDGLHHAAGQLASHEDGSDGLDALADAVIKKFEAVQGAYDELSKNPAFTANKTNQKVTAVENAYNNLKIIYDWMLNFTKLIKKASTLKSTAGTQSDSTELQATLSAPATTLATLAGLLSTAAGQVDDGTLSTQAGLLATSASKTDSGVDETSLYAKATALQKAPTNYTNATAVIQAFDTLKGHFDELIKLAIQHDKLEKVQSVQNAYVNLKKHYDTMMNFTKIRYYSEQISIQATTLRKGSGDDADNIVKYFESMKHAYSKVTDSDKPKVKAQFEALKDAYDLMLNNVDSQENAAKVLKAKTGKSDKEEGKLRKLAKTLYEKAEALETAAPAGADSNEALKLKAGTTENDGLRKLAKTLYEAAKALSEAMGDDDDDGKEEAQDLADAVGENESSGIRAALKDLHEKGSGANLPTLTKAVRDAYKDTSGEGVEKKFQAIQGQEDIAYASYKSEYQAVEAAWKAFDDLYQANLKQPATDLVTAIGGTDENGKLQKALQELGNLQDTASGSLLTGPVSAVKTAYDNSGRGVKPKFTTLKAKESSYKAIASIRPKYDNVVNSMNAFDNVYRPEELLMDAVGATDGSPTPPGSDPKTLREALYQLGTDKGEDPEKLSELAKDVKKQYGDNWGNDVKGKFHLVQAQADAYAVGSKTGEYAQLLEAWTAFNDMYYGVVSYYKYYIIIIPSIFTVLWTLAYWEGEKAMDKFPPPDDNQRDCKILNVESTPSGTATELTYSIDQNFGPDSHATSCGHKKSVGYYPHFIPPSLMVLVGMGLPLPNLTIVTAVSSFVVIMELLGIVLDLCKSNIGESSTTGLETKTTGF</sequence>
<keyword evidence="2" id="KW-0472">Membrane</keyword>
<feature type="region of interest" description="Disordered" evidence="1">
    <location>
        <begin position="261"/>
        <end position="297"/>
    </location>
</feature>
<proteinExistence type="predicted"/>
<accession>Q4UAX7</accession>
<dbReference type="KEGG" id="tan:TA18390"/>
<evidence type="ECO:0000256" key="2">
    <source>
        <dbReference type="SAM" id="Phobius"/>
    </source>
</evidence>
<reference evidence="3 4" key="1">
    <citation type="journal article" date="2005" name="Science">
        <title>Genome of the host-cell transforming parasite Theileria annulata compared with T. parva.</title>
        <authorList>
            <person name="Pain A."/>
            <person name="Renauld H."/>
            <person name="Berriman M."/>
            <person name="Murphy L."/>
            <person name="Yeats C.A."/>
            <person name="Weir W."/>
            <person name="Kerhornou A."/>
            <person name="Aslett M."/>
            <person name="Bishop R."/>
            <person name="Bouchier C."/>
            <person name="Cochet M."/>
            <person name="Coulson R.M.R."/>
            <person name="Cronin A."/>
            <person name="de Villiers E.P."/>
            <person name="Fraser A."/>
            <person name="Fosker N."/>
            <person name="Gardner M."/>
            <person name="Goble A."/>
            <person name="Griffiths-Jones S."/>
            <person name="Harris D.E."/>
            <person name="Katzer F."/>
            <person name="Larke N."/>
            <person name="Lord A."/>
            <person name="Maser P."/>
            <person name="McKellar S."/>
            <person name="Mooney P."/>
            <person name="Morton F."/>
            <person name="Nene V."/>
            <person name="O'Neil S."/>
            <person name="Price C."/>
            <person name="Quail M.A."/>
            <person name="Rabbinowitsch E."/>
            <person name="Rawlings N.D."/>
            <person name="Rutter S."/>
            <person name="Saunders D."/>
            <person name="Seeger K."/>
            <person name="Shah T."/>
            <person name="Squares R."/>
            <person name="Squares S."/>
            <person name="Tivey A."/>
            <person name="Walker A.R."/>
            <person name="Woodward J."/>
            <person name="Dobbelaere D.A.E."/>
            <person name="Langsley G."/>
            <person name="Rajandream M.A."/>
            <person name="McKeever D."/>
            <person name="Shiels B."/>
            <person name="Tait A."/>
            <person name="Barrell B.G."/>
            <person name="Hall N."/>
        </authorList>
    </citation>
    <scope>NUCLEOTIDE SEQUENCE [LARGE SCALE GENOMIC DNA]</scope>
    <source>
        <strain evidence="4">Ankara</strain>
    </source>
</reference>
<keyword evidence="2" id="KW-0812">Transmembrane</keyword>
<dbReference type="InParanoid" id="Q4UAX7"/>
<gene>
    <name evidence="3" type="ORF">TA18390</name>
</gene>
<feature type="transmembrane region" description="Helical" evidence="2">
    <location>
        <begin position="1116"/>
        <end position="1138"/>
    </location>
</feature>
<feature type="transmembrane region" description="Helical" evidence="2">
    <location>
        <begin position="1013"/>
        <end position="1033"/>
    </location>
</feature>
<evidence type="ECO:0000313" key="3">
    <source>
        <dbReference type="EMBL" id="CAI76024.1"/>
    </source>
</evidence>
<feature type="compositionally biased region" description="Low complexity" evidence="1">
    <location>
        <begin position="261"/>
        <end position="271"/>
    </location>
</feature>
<keyword evidence="4" id="KW-1185">Reference proteome</keyword>
<feature type="transmembrane region" description="Helical" evidence="2">
    <location>
        <begin position="1091"/>
        <end position="1110"/>
    </location>
</feature>
<name>Q4UAX7_THEAN</name>